<keyword evidence="2" id="KW-1185">Reference proteome</keyword>
<evidence type="ECO:0000313" key="1">
    <source>
        <dbReference type="EMBL" id="GFY19733.1"/>
    </source>
</evidence>
<sequence>MTKWLSGNVSRFDATDPGSTPGLGKTVHLIGTSAHTTQRSMVPYTGMVKTRDGKPLARVPFMARDTIFWARYRSNRSTTIDSSIKEFSQFKELSKTLTFILYPDVTSFDKMNLPQFNWLGIEEFEMQLIAF</sequence>
<organism evidence="1 2">
    <name type="scientific">Trichonephila clavipes</name>
    <name type="common">Golden silk orbweaver</name>
    <name type="synonym">Nephila clavipes</name>
    <dbReference type="NCBI Taxonomy" id="2585209"/>
    <lineage>
        <taxon>Eukaryota</taxon>
        <taxon>Metazoa</taxon>
        <taxon>Ecdysozoa</taxon>
        <taxon>Arthropoda</taxon>
        <taxon>Chelicerata</taxon>
        <taxon>Arachnida</taxon>
        <taxon>Araneae</taxon>
        <taxon>Araneomorphae</taxon>
        <taxon>Entelegynae</taxon>
        <taxon>Araneoidea</taxon>
        <taxon>Nephilidae</taxon>
        <taxon>Trichonephila</taxon>
    </lineage>
</organism>
<reference evidence="1" key="1">
    <citation type="submission" date="2020-08" db="EMBL/GenBank/DDBJ databases">
        <title>Multicomponent nature underlies the extraordinary mechanical properties of spider dragline silk.</title>
        <authorList>
            <person name="Kono N."/>
            <person name="Nakamura H."/>
            <person name="Mori M."/>
            <person name="Yoshida Y."/>
            <person name="Ohtoshi R."/>
            <person name="Malay A.D."/>
            <person name="Moran D.A.P."/>
            <person name="Tomita M."/>
            <person name="Numata K."/>
            <person name="Arakawa K."/>
        </authorList>
    </citation>
    <scope>NUCLEOTIDE SEQUENCE</scope>
</reference>
<dbReference type="EMBL" id="BMAU01021353">
    <property type="protein sequence ID" value="GFY19733.1"/>
    <property type="molecule type" value="Genomic_DNA"/>
</dbReference>
<evidence type="ECO:0000313" key="2">
    <source>
        <dbReference type="Proteomes" id="UP000887159"/>
    </source>
</evidence>
<name>A0A8X6VRM0_TRICX</name>
<comment type="caution">
    <text evidence="1">The sequence shown here is derived from an EMBL/GenBank/DDBJ whole genome shotgun (WGS) entry which is preliminary data.</text>
</comment>
<gene>
    <name evidence="1" type="ORF">TNCV_4649051</name>
</gene>
<accession>A0A8X6VRM0</accession>
<protein>
    <submittedName>
        <fullName evidence="1">Uncharacterized protein</fullName>
    </submittedName>
</protein>
<dbReference type="AlphaFoldDB" id="A0A8X6VRM0"/>
<proteinExistence type="predicted"/>
<dbReference type="Proteomes" id="UP000887159">
    <property type="component" value="Unassembled WGS sequence"/>
</dbReference>